<evidence type="ECO:0000313" key="2">
    <source>
        <dbReference type="Proteomes" id="UP000265798"/>
    </source>
</evidence>
<organism evidence="1 2">
    <name type="scientific">Leptospira stimsonii</name>
    <dbReference type="NCBI Taxonomy" id="2202203"/>
    <lineage>
        <taxon>Bacteria</taxon>
        <taxon>Pseudomonadati</taxon>
        <taxon>Spirochaetota</taxon>
        <taxon>Spirochaetia</taxon>
        <taxon>Leptospirales</taxon>
        <taxon>Leptospiraceae</taxon>
        <taxon>Leptospira</taxon>
    </lineage>
</organism>
<evidence type="ECO:0000313" key="1">
    <source>
        <dbReference type="EMBL" id="RHX90795.1"/>
    </source>
</evidence>
<dbReference type="AlphaFoldDB" id="A0A396Z818"/>
<comment type="caution">
    <text evidence="1">The sequence shown here is derived from an EMBL/GenBank/DDBJ whole genome shotgun (WGS) entry which is preliminary data.</text>
</comment>
<reference evidence="2" key="1">
    <citation type="submission" date="2018-05" db="EMBL/GenBank/DDBJ databases">
        <title>Leptospira yasudae sp. nov. and Leptospira stimsonii sp. nov., two pathogenic species of the genus Leptospira isolated from environmental sources.</title>
        <authorList>
            <person name="Casanovas-Massana A."/>
            <person name="Hamond C."/>
            <person name="Santos L.A."/>
            <person name="Hacker K.P."/>
            <person name="Balassiano I."/>
            <person name="Medeiros M.A."/>
            <person name="Reis M.G."/>
            <person name="Ko A.I."/>
            <person name="Wunder E.A."/>
        </authorList>
    </citation>
    <scope>NUCLEOTIDE SEQUENCE [LARGE SCALE GENOMIC DNA]</scope>
    <source>
        <strain evidence="2">Yale</strain>
    </source>
</reference>
<dbReference type="EMBL" id="QHCT01000002">
    <property type="protein sequence ID" value="RHX90795.1"/>
    <property type="molecule type" value="Genomic_DNA"/>
</dbReference>
<sequence length="69" mass="8017">MNLSCLGRNQPPTKRHKLQFLKKRRFNPTSNANKIEPTFPSLKLVRSMTQALHSKSSIFGKFFLEGKRE</sequence>
<gene>
    <name evidence="1" type="ORF">DLM75_10465</name>
</gene>
<accession>A0A396Z818</accession>
<protein>
    <submittedName>
        <fullName evidence="1">Uncharacterized protein</fullName>
    </submittedName>
</protein>
<proteinExistence type="predicted"/>
<dbReference type="Proteomes" id="UP000265798">
    <property type="component" value="Unassembled WGS sequence"/>
</dbReference>
<name>A0A396Z818_9LEPT</name>